<accession>A0AAE1PLS9</accession>
<feature type="compositionally biased region" description="Polar residues" evidence="1">
    <location>
        <begin position="21"/>
        <end position="30"/>
    </location>
</feature>
<dbReference type="EMBL" id="JAWZYT010001642">
    <property type="protein sequence ID" value="KAK4310403.1"/>
    <property type="molecule type" value="Genomic_DNA"/>
</dbReference>
<evidence type="ECO:0000313" key="2">
    <source>
        <dbReference type="EMBL" id="KAK4310403.1"/>
    </source>
</evidence>
<organism evidence="2 3">
    <name type="scientific">Petrolisthes manimaculis</name>
    <dbReference type="NCBI Taxonomy" id="1843537"/>
    <lineage>
        <taxon>Eukaryota</taxon>
        <taxon>Metazoa</taxon>
        <taxon>Ecdysozoa</taxon>
        <taxon>Arthropoda</taxon>
        <taxon>Crustacea</taxon>
        <taxon>Multicrustacea</taxon>
        <taxon>Malacostraca</taxon>
        <taxon>Eumalacostraca</taxon>
        <taxon>Eucarida</taxon>
        <taxon>Decapoda</taxon>
        <taxon>Pleocyemata</taxon>
        <taxon>Anomura</taxon>
        <taxon>Galatheoidea</taxon>
        <taxon>Porcellanidae</taxon>
        <taxon>Petrolisthes</taxon>
    </lineage>
</organism>
<sequence>MKRSTPAIEYKKRPVCCWTSSHPPTHTVTGRRNKQEDNDHGILQSLPPARPSAPPLTPTHALCCLPVPSRGMGHGTLTWPRPDQCHPDLERTVTSP</sequence>
<dbReference type="AlphaFoldDB" id="A0AAE1PLS9"/>
<proteinExistence type="predicted"/>
<feature type="region of interest" description="Disordered" evidence="1">
    <location>
        <begin position="21"/>
        <end position="55"/>
    </location>
</feature>
<reference evidence="2" key="1">
    <citation type="submission" date="2023-11" db="EMBL/GenBank/DDBJ databases">
        <title>Genome assemblies of two species of porcelain crab, Petrolisthes cinctipes and Petrolisthes manimaculis (Anomura: Porcellanidae).</title>
        <authorList>
            <person name="Angst P."/>
        </authorList>
    </citation>
    <scope>NUCLEOTIDE SEQUENCE</scope>
    <source>
        <strain evidence="2">PB745_02</strain>
        <tissue evidence="2">Gill</tissue>
    </source>
</reference>
<comment type="caution">
    <text evidence="2">The sequence shown here is derived from an EMBL/GenBank/DDBJ whole genome shotgun (WGS) entry which is preliminary data.</text>
</comment>
<evidence type="ECO:0000313" key="3">
    <source>
        <dbReference type="Proteomes" id="UP001292094"/>
    </source>
</evidence>
<name>A0AAE1PLS9_9EUCA</name>
<evidence type="ECO:0000256" key="1">
    <source>
        <dbReference type="SAM" id="MobiDB-lite"/>
    </source>
</evidence>
<dbReference type="Proteomes" id="UP001292094">
    <property type="component" value="Unassembled WGS sequence"/>
</dbReference>
<protein>
    <submittedName>
        <fullName evidence="2">Uncharacterized protein</fullName>
    </submittedName>
</protein>
<keyword evidence="3" id="KW-1185">Reference proteome</keyword>
<gene>
    <name evidence="2" type="ORF">Pmani_018031</name>
</gene>